<evidence type="ECO:0000256" key="1">
    <source>
        <dbReference type="ARBA" id="ARBA00022676"/>
    </source>
</evidence>
<dbReference type="PANTHER" id="PTHR46401">
    <property type="entry name" value="GLYCOSYLTRANSFERASE WBBK-RELATED"/>
    <property type="match status" value="1"/>
</dbReference>
<dbReference type="Pfam" id="PF13439">
    <property type="entry name" value="Glyco_transf_4"/>
    <property type="match status" value="1"/>
</dbReference>
<keyword evidence="2 4" id="KW-0808">Transferase</keyword>
<dbReference type="AlphaFoldDB" id="A0A6I4P7R9"/>
<accession>A0A6I4P7R9</accession>
<evidence type="ECO:0000313" key="4">
    <source>
        <dbReference type="EMBL" id="MWB99877.1"/>
    </source>
</evidence>
<gene>
    <name evidence="4" type="ORF">GB864_15120</name>
</gene>
<sequence>MTTTLRVIVDQLIAPEPGPLGRYALGVARGLIRTAPAGCAVEGIVSSSPEADYERALQELPGLTGLYKTSLARRELAVAWQLGATSSPSGGGMIHSPSLFAPLRKHERGEGLQVVATVHDLAAVHASEVLPKSSAIWERAMLRRARRHADAVIVPTHALAVELAEHGDYGDRIRVVPTAPRVGLAVPPDASARAWQLGLPRDYLVAGLRLDEAGAVFELLAAVRRGSAAPPVLVLVAESEPDPAALQEAAAKSGIEPAVLAGDRVRILVAPEPADLAVVLAGALAYVAPATRAWDPTGLIEAFSLGVPVIHSDVPAYRETAAGAGLSVEVQGGGDGYRERLADAVRAVLDDDVLADRLGVSGGDRAHAFSWSATAAQIWQLHADL</sequence>
<reference evidence="4 5" key="1">
    <citation type="submission" date="2019-12" db="EMBL/GenBank/DDBJ databases">
        <authorList>
            <person name="Kim Y.S."/>
        </authorList>
    </citation>
    <scope>NUCLEOTIDE SEQUENCE [LARGE SCALE GENOMIC DNA]</scope>
    <source>
        <strain evidence="4 5">MMS17-SY077</strain>
    </source>
</reference>
<dbReference type="GO" id="GO:0016757">
    <property type="term" value="F:glycosyltransferase activity"/>
    <property type="evidence" value="ECO:0007669"/>
    <property type="project" value="UniProtKB-KW"/>
</dbReference>
<keyword evidence="5" id="KW-1185">Reference proteome</keyword>
<evidence type="ECO:0000313" key="5">
    <source>
        <dbReference type="Proteomes" id="UP000438182"/>
    </source>
</evidence>
<evidence type="ECO:0000256" key="2">
    <source>
        <dbReference type="ARBA" id="ARBA00022679"/>
    </source>
</evidence>
<comment type="caution">
    <text evidence="4">The sequence shown here is derived from an EMBL/GenBank/DDBJ whole genome shotgun (WGS) entry which is preliminary data.</text>
</comment>
<dbReference type="Pfam" id="PF13692">
    <property type="entry name" value="Glyco_trans_1_4"/>
    <property type="match status" value="1"/>
</dbReference>
<organism evidence="4 5">
    <name type="scientific">Agromyces seonyuensis</name>
    <dbReference type="NCBI Taxonomy" id="2662446"/>
    <lineage>
        <taxon>Bacteria</taxon>
        <taxon>Bacillati</taxon>
        <taxon>Actinomycetota</taxon>
        <taxon>Actinomycetes</taxon>
        <taxon>Micrococcales</taxon>
        <taxon>Microbacteriaceae</taxon>
        <taxon>Agromyces</taxon>
    </lineage>
</organism>
<dbReference type="RefSeq" id="WP_160426530.1">
    <property type="nucleotide sequence ID" value="NZ_WSTA01000084.1"/>
</dbReference>
<protein>
    <submittedName>
        <fullName evidence="4">Glycosyltransferase</fullName>
    </submittedName>
</protein>
<keyword evidence="1" id="KW-0328">Glycosyltransferase</keyword>
<evidence type="ECO:0000259" key="3">
    <source>
        <dbReference type="Pfam" id="PF13439"/>
    </source>
</evidence>
<proteinExistence type="predicted"/>
<feature type="domain" description="Glycosyltransferase subfamily 4-like N-terminal" evidence="3">
    <location>
        <begin position="21"/>
        <end position="178"/>
    </location>
</feature>
<dbReference type="Proteomes" id="UP000438182">
    <property type="component" value="Unassembled WGS sequence"/>
</dbReference>
<dbReference type="Gene3D" id="3.40.50.2000">
    <property type="entry name" value="Glycogen Phosphorylase B"/>
    <property type="match status" value="2"/>
</dbReference>
<dbReference type="InterPro" id="IPR028098">
    <property type="entry name" value="Glyco_trans_4-like_N"/>
</dbReference>
<dbReference type="SUPFAM" id="SSF53756">
    <property type="entry name" value="UDP-Glycosyltransferase/glycogen phosphorylase"/>
    <property type="match status" value="1"/>
</dbReference>
<dbReference type="PANTHER" id="PTHR46401:SF2">
    <property type="entry name" value="GLYCOSYLTRANSFERASE WBBK-RELATED"/>
    <property type="match status" value="1"/>
</dbReference>
<dbReference type="EMBL" id="WSTA01000084">
    <property type="protein sequence ID" value="MWB99877.1"/>
    <property type="molecule type" value="Genomic_DNA"/>
</dbReference>
<name>A0A6I4P7R9_9MICO</name>